<feature type="compositionally biased region" description="Basic residues" evidence="1">
    <location>
        <begin position="1"/>
        <end position="14"/>
    </location>
</feature>
<dbReference type="GeneID" id="25278730"/>
<evidence type="ECO:0000313" key="4">
    <source>
        <dbReference type="Proteomes" id="UP000027920"/>
    </source>
</evidence>
<proteinExistence type="predicted"/>
<keyword evidence="2" id="KW-1133">Transmembrane helix</keyword>
<feature type="region of interest" description="Disordered" evidence="1">
    <location>
        <begin position="1"/>
        <end position="31"/>
    </location>
</feature>
<organism evidence="3 4">
    <name type="scientific">Exophiala aquamarina CBS 119918</name>
    <dbReference type="NCBI Taxonomy" id="1182545"/>
    <lineage>
        <taxon>Eukaryota</taxon>
        <taxon>Fungi</taxon>
        <taxon>Dikarya</taxon>
        <taxon>Ascomycota</taxon>
        <taxon>Pezizomycotina</taxon>
        <taxon>Eurotiomycetes</taxon>
        <taxon>Chaetothyriomycetidae</taxon>
        <taxon>Chaetothyriales</taxon>
        <taxon>Herpotrichiellaceae</taxon>
        <taxon>Exophiala</taxon>
    </lineage>
</organism>
<keyword evidence="4" id="KW-1185">Reference proteome</keyword>
<protein>
    <submittedName>
        <fullName evidence="3">Uncharacterized protein</fullName>
    </submittedName>
</protein>
<feature type="transmembrane region" description="Helical" evidence="2">
    <location>
        <begin position="604"/>
        <end position="623"/>
    </location>
</feature>
<dbReference type="VEuPathDB" id="FungiDB:A1O9_03796"/>
<dbReference type="AlphaFoldDB" id="A0A072PI11"/>
<name>A0A072PI11_9EURO</name>
<evidence type="ECO:0000256" key="2">
    <source>
        <dbReference type="SAM" id="Phobius"/>
    </source>
</evidence>
<dbReference type="STRING" id="1182545.A0A072PI11"/>
<accession>A0A072PI11</accession>
<feature type="transmembrane region" description="Helical" evidence="2">
    <location>
        <begin position="565"/>
        <end position="584"/>
    </location>
</feature>
<keyword evidence="2" id="KW-0812">Transmembrane</keyword>
<reference evidence="3 4" key="1">
    <citation type="submission" date="2013-03" db="EMBL/GenBank/DDBJ databases">
        <title>The Genome Sequence of Exophiala aquamarina CBS 119918.</title>
        <authorList>
            <consortium name="The Broad Institute Genomics Platform"/>
            <person name="Cuomo C."/>
            <person name="de Hoog S."/>
            <person name="Gorbushina A."/>
            <person name="Walker B."/>
            <person name="Young S.K."/>
            <person name="Zeng Q."/>
            <person name="Gargeya S."/>
            <person name="Fitzgerald M."/>
            <person name="Haas B."/>
            <person name="Abouelleil A."/>
            <person name="Allen A.W."/>
            <person name="Alvarado L."/>
            <person name="Arachchi H.M."/>
            <person name="Berlin A.M."/>
            <person name="Chapman S.B."/>
            <person name="Gainer-Dewar J."/>
            <person name="Goldberg J."/>
            <person name="Griggs A."/>
            <person name="Gujja S."/>
            <person name="Hansen M."/>
            <person name="Howarth C."/>
            <person name="Imamovic A."/>
            <person name="Ireland A."/>
            <person name="Larimer J."/>
            <person name="McCowan C."/>
            <person name="Murphy C."/>
            <person name="Pearson M."/>
            <person name="Poon T.W."/>
            <person name="Priest M."/>
            <person name="Roberts A."/>
            <person name="Saif S."/>
            <person name="Shea T."/>
            <person name="Sisk P."/>
            <person name="Sykes S."/>
            <person name="Wortman J."/>
            <person name="Nusbaum C."/>
            <person name="Birren B."/>
        </authorList>
    </citation>
    <scope>NUCLEOTIDE SEQUENCE [LARGE SCALE GENOMIC DNA]</scope>
    <source>
        <strain evidence="3 4">CBS 119918</strain>
    </source>
</reference>
<dbReference type="HOGENOM" id="CLU_025796_0_0_1"/>
<keyword evidence="2" id="KW-0472">Membrane</keyword>
<dbReference type="OrthoDB" id="4121235at2759"/>
<dbReference type="RefSeq" id="XP_013261543.1">
    <property type="nucleotide sequence ID" value="XM_013406089.1"/>
</dbReference>
<dbReference type="EMBL" id="AMGV01000003">
    <property type="protein sequence ID" value="KEF58953.1"/>
    <property type="molecule type" value="Genomic_DNA"/>
</dbReference>
<evidence type="ECO:0000256" key="1">
    <source>
        <dbReference type="SAM" id="MobiDB-lite"/>
    </source>
</evidence>
<dbReference type="Proteomes" id="UP000027920">
    <property type="component" value="Unassembled WGS sequence"/>
</dbReference>
<comment type="caution">
    <text evidence="3">The sequence shown here is derived from an EMBL/GenBank/DDBJ whole genome shotgun (WGS) entry which is preliminary data.</text>
</comment>
<gene>
    <name evidence="3" type="ORF">A1O9_03796</name>
</gene>
<sequence length="670" mass="75815">MKSRHKRKKAKRRSGNRDNDKNQADSTETSCDGWPLVLSARRDISLSTENQSWMQSRVRLGEDDSDDTYQIFMRGPSDPFGRIPIAVKLEELCSGTSLESLREAEHNEDGSVRLVAWRDDRNFETKSAIPSTCCKPLTAYGLFLDLRRHRFPSAVFDTFGTGCGLDADRRLTFIIDLDRYSIFALVWTAPPHQVPALRRALYNHLNFEPSLEMTASVNILPPFEMAFHLPFFVLRSSKTKRGDHRHYSDGTPLRRSHNVSYINGPTNPASEWLHEAQISCFVTGSDESRWVAHLWVDRYYFDPNDEDEEDVFEYVTDALEDSGMQSDPLLYGIADANKPAWDPRIYFLSAFAPRLAQVRREWERVVMKFRNRIHAFPEALQHDAGNSTTSNLSLENATELDLHAFRSCVLRTKNMTDQLKQCLSKMNKACEPFCSKSGASNGGSLRFPRGHRLMADVHESFDRLCKLEDALNNLAHECGGYKEELDARLALEAHRASDKQLELAAQTMTISSEQHQLSAATLELGKTQSQLSKDALELGKKQSKLSAEALALGEKQSQAAKESKGFSLIMVLYVSPVALTASIFSMQDGVLPRVLPFVRQSPGWFFGLIAIFELLGLIVHTAWNCQWAEVASMTHEYYDDMKHKFQFSRTRSLADDPENDCVTSISQSSV</sequence>
<evidence type="ECO:0000313" key="3">
    <source>
        <dbReference type="EMBL" id="KEF58953.1"/>
    </source>
</evidence>